<feature type="region of interest" description="Disordered" evidence="1">
    <location>
        <begin position="66"/>
        <end position="110"/>
    </location>
</feature>
<keyword evidence="3" id="KW-1185">Reference proteome</keyword>
<evidence type="ECO:0000313" key="3">
    <source>
        <dbReference type="Proteomes" id="UP000026961"/>
    </source>
</evidence>
<reference evidence="2" key="1">
    <citation type="submission" date="2013-08" db="EMBL/GenBank/DDBJ databases">
        <title>Oryza genome evolution.</title>
        <authorList>
            <person name="Wing R.A."/>
            <person name="Panaud O."/>
            <person name="Oliveira A.C."/>
        </authorList>
    </citation>
    <scope>NUCLEOTIDE SEQUENCE</scope>
</reference>
<dbReference type="EnsemblPlants" id="OGLUM01G19870.1">
    <property type="protein sequence ID" value="OGLUM01G19870.1"/>
    <property type="gene ID" value="OGLUM01G19870"/>
</dbReference>
<accession>A0A0D9Y992</accession>
<sequence>MTEKVVLFSIRRSGGAEECWEELGRHAGMDAEHQSHTVHGPELAAADAADAPMARGGVSTVQQEALPVDLPPSPPLGRHLDAGSSVASMLGREEEEKKMERNEGQFGHSV</sequence>
<evidence type="ECO:0000256" key="1">
    <source>
        <dbReference type="SAM" id="MobiDB-lite"/>
    </source>
</evidence>
<feature type="compositionally biased region" description="Basic and acidic residues" evidence="1">
    <location>
        <begin position="91"/>
        <end position="103"/>
    </location>
</feature>
<evidence type="ECO:0000313" key="2">
    <source>
        <dbReference type="EnsemblPlants" id="OGLUM01G19870.1"/>
    </source>
</evidence>
<dbReference type="AlphaFoldDB" id="A0A0D9Y992"/>
<protein>
    <submittedName>
        <fullName evidence="2">Uncharacterized protein</fullName>
    </submittedName>
</protein>
<dbReference type="Gramene" id="OGLUM01G19870.1">
    <property type="protein sequence ID" value="OGLUM01G19870.1"/>
    <property type="gene ID" value="OGLUM01G19870"/>
</dbReference>
<reference evidence="2" key="2">
    <citation type="submission" date="2015-04" db="UniProtKB">
        <authorList>
            <consortium name="EnsemblPlants"/>
        </authorList>
    </citation>
    <scope>IDENTIFICATION</scope>
</reference>
<name>A0A0D9Y992_9ORYZ</name>
<dbReference type="Proteomes" id="UP000026961">
    <property type="component" value="Chromosome 1"/>
</dbReference>
<organism evidence="2">
    <name type="scientific">Oryza glumipatula</name>
    <dbReference type="NCBI Taxonomy" id="40148"/>
    <lineage>
        <taxon>Eukaryota</taxon>
        <taxon>Viridiplantae</taxon>
        <taxon>Streptophyta</taxon>
        <taxon>Embryophyta</taxon>
        <taxon>Tracheophyta</taxon>
        <taxon>Spermatophyta</taxon>
        <taxon>Magnoliopsida</taxon>
        <taxon>Liliopsida</taxon>
        <taxon>Poales</taxon>
        <taxon>Poaceae</taxon>
        <taxon>BOP clade</taxon>
        <taxon>Oryzoideae</taxon>
        <taxon>Oryzeae</taxon>
        <taxon>Oryzinae</taxon>
        <taxon>Oryza</taxon>
    </lineage>
</organism>
<proteinExistence type="predicted"/>
<dbReference type="HOGENOM" id="CLU_141882_0_0_1"/>
<reference evidence="2" key="3">
    <citation type="submission" date="2018-05" db="EMBL/GenBank/DDBJ databases">
        <title>OgluRS3 (Oryza glumaepatula Reference Sequence Version 3).</title>
        <authorList>
            <person name="Zhang J."/>
            <person name="Kudrna D."/>
            <person name="Lee S."/>
            <person name="Talag J."/>
            <person name="Welchert J."/>
            <person name="Wing R.A."/>
        </authorList>
    </citation>
    <scope>NUCLEOTIDE SEQUENCE [LARGE SCALE GENOMIC DNA]</scope>
</reference>